<dbReference type="Gene3D" id="3.40.50.300">
    <property type="entry name" value="P-loop containing nucleotide triphosphate hydrolases"/>
    <property type="match status" value="2"/>
</dbReference>
<dbReference type="STRING" id="1423730.FC75_GL002160"/>
<keyword evidence="4" id="KW-1185">Reference proteome</keyword>
<dbReference type="Pfam" id="PF04851">
    <property type="entry name" value="ResIII"/>
    <property type="match status" value="1"/>
</dbReference>
<evidence type="ECO:0000256" key="1">
    <source>
        <dbReference type="SAM" id="MobiDB-lite"/>
    </source>
</evidence>
<dbReference type="Pfam" id="PF07669">
    <property type="entry name" value="Eco57I"/>
    <property type="match status" value="1"/>
</dbReference>
<evidence type="ECO:0000313" key="4">
    <source>
        <dbReference type="Proteomes" id="UP000050865"/>
    </source>
</evidence>
<dbReference type="GO" id="GO:0009007">
    <property type="term" value="F:site-specific DNA-methyltransferase (adenine-specific) activity"/>
    <property type="evidence" value="ECO:0007669"/>
    <property type="project" value="UniProtKB-EC"/>
</dbReference>
<dbReference type="PANTHER" id="PTHR47396">
    <property type="entry name" value="TYPE I RESTRICTION ENZYME ECOKI R PROTEIN"/>
    <property type="match status" value="1"/>
</dbReference>
<feature type="domain" description="Helicase ATP-binding" evidence="2">
    <location>
        <begin position="300"/>
        <end position="472"/>
    </location>
</feature>
<sequence length="1378" mass="158323">MSGNFEYLQENEDSLAYFQLAKSIEQEYAMGDYGSELASARRIAENIVKFVLDQNYLNNDDTFAQNLKTIKVHHLIDSRVLDLLYDIKKVGNEASHSLNQYEKKDGLEALRQIITLLYWFASAYCDYQGEVPPFWKPVLYSTAERQVVYALSADNSDGYWPRYNGLEKVGKTTAGQDLEKDWSANSQYLRSEAHHRISQYMRTAAVPYNLDWVELAYRKDTNTWFDDRAVHDVLEKSGYRRDEALRDKTGAREWFKVDVDHVKEAIAAVKAGRESIDGPVTETSEIQLRPEQKDAVEKTEKTFKSKYKMLWNAKMRFGKTLSALQLIKNEGYSKVLIMTHRPVVADGWFEDFEKIGMPSAGYKYGSKRDQDLSLEALQREATKYVYFASIQDLRGSKAFGGTVADKNQLVKDIEWDLVIIDEAHEGTQTDLAQQVIDGVVKKDYTRVLELSGTPFNLIDQYEPDQVYTWDYVMEQQAKYSWDSEHPNGERNPYIGLPAVSMYTFEMKKRFEDQNFLDDDKSFNFREFFKVDDETGDFVYANKVRKFLDNISSPDGRSNYPFATREFRRSLRHTLWLMPSVKSARAMKKMLDEHPVFSSYNVVNIVDKDTSDNIVVASDSDVKRVKDAITDHPARTLTITLTVRKMTTGVTIKPWTGVIFLSNTNSAMQYLQAAFRAQTPYEDEEFGRKTNCYIFDFAPDRALKVMAASRQMSTGVGKLQTSDQRSKLGELLNFLPIIGEEGQGMKAYKVDTLLTQLKKVYAEKAVQSGFDDDSLYNDELLKLTSDDLKMFNDIKAIVGQTKADRKPNVIDVNHQGLDDEQYEKATRAEKKPRKERTPEEQAVIDQKNALKKQRKSMISVLRGISIRIPMMIYGMDIDIDKDVDIDKFIDLVDNKSWTEFMPVGITKEKFRQVVKYYDPEVFLEAGRIIRHRVKLLDEADPLDRTMQIAEIFGTFKNPDKETVLTPWRVVNMQMGETLGGLTFFDDSYQSSIEDGKQIVKWRNTPLTEQILNDDTRILEINSKTGLYPLYVATSLYYQGFERLNNSTGGQFSAKDQENIWEHILSTNVFAVAKTPMAKTIAERTLTGYKNYPTHVVYVDNIIELARQNIHDCIETIKEKFGFMKFDVVIGNPPYQEQSAGLNTKQPSIYNYFMDLSYGLAPKAVLITPAKFLSNAGDTPKSWNEKMLHDKHLRIVHYEQNSSKIFPNTDIKGGVVITLRDETKDFGEIGIFTPLPQLQSILKKVSAKSEQSFSEIAFSSTSYKFSEKLLEDHPDIEKRRPLGHKYDIAPNVFEVLPEIFFDQKPSDSVEYIRILGRLHGERTYKWIRRSYVKDHPNLDKYKVIVPHSNGSGALGEVVSTPQVGYPTCGYHPNIYDIRRV</sequence>
<dbReference type="PANTHER" id="PTHR47396:SF1">
    <property type="entry name" value="ATP-DEPENDENT HELICASE IRC3-RELATED"/>
    <property type="match status" value="1"/>
</dbReference>
<reference evidence="3 4" key="1">
    <citation type="journal article" date="2015" name="Genome Announc.">
        <title>Expanding the biotechnology potential of lactobacilli through comparative genomics of 213 strains and associated genera.</title>
        <authorList>
            <person name="Sun Z."/>
            <person name="Harris H.M."/>
            <person name="McCann A."/>
            <person name="Guo C."/>
            <person name="Argimon S."/>
            <person name="Zhang W."/>
            <person name="Yang X."/>
            <person name="Jeffery I.B."/>
            <person name="Cooney J.C."/>
            <person name="Kagawa T.F."/>
            <person name="Liu W."/>
            <person name="Song Y."/>
            <person name="Salvetti E."/>
            <person name="Wrobel A."/>
            <person name="Rasinkangas P."/>
            <person name="Parkhill J."/>
            <person name="Rea M.C."/>
            <person name="O'Sullivan O."/>
            <person name="Ritari J."/>
            <person name="Douillard F.P."/>
            <person name="Paul Ross R."/>
            <person name="Yang R."/>
            <person name="Briner A.E."/>
            <person name="Felis G.E."/>
            <person name="de Vos W.M."/>
            <person name="Barrangou R."/>
            <person name="Klaenhammer T.R."/>
            <person name="Caufield P.W."/>
            <person name="Cui Y."/>
            <person name="Zhang H."/>
            <person name="O'Toole P.W."/>
        </authorList>
    </citation>
    <scope>NUCLEOTIDE SEQUENCE [LARGE SCALE GENOMIC DNA]</scope>
    <source>
        <strain evidence="3 4">DSM 22697</strain>
    </source>
</reference>
<dbReference type="Pfam" id="PF13643">
    <property type="entry name" value="DUF4145"/>
    <property type="match status" value="1"/>
</dbReference>
<dbReference type="GO" id="GO:0003677">
    <property type="term" value="F:DNA binding"/>
    <property type="evidence" value="ECO:0007669"/>
    <property type="project" value="InterPro"/>
</dbReference>
<protein>
    <submittedName>
        <fullName evidence="3">Type II restriction-modification system restriction subunit</fullName>
    </submittedName>
</protein>
<dbReference type="GO" id="GO:0005524">
    <property type="term" value="F:ATP binding"/>
    <property type="evidence" value="ECO:0007669"/>
    <property type="project" value="InterPro"/>
</dbReference>
<dbReference type="Gene3D" id="3.40.50.150">
    <property type="entry name" value="Vaccinia Virus protein VP39"/>
    <property type="match status" value="1"/>
</dbReference>
<dbReference type="GO" id="GO:0005829">
    <property type="term" value="C:cytosol"/>
    <property type="evidence" value="ECO:0007669"/>
    <property type="project" value="TreeGrafter"/>
</dbReference>
<feature type="region of interest" description="Disordered" evidence="1">
    <location>
        <begin position="819"/>
        <end position="845"/>
    </location>
</feature>
<dbReference type="SMART" id="SM00487">
    <property type="entry name" value="DEXDc"/>
    <property type="match status" value="1"/>
</dbReference>
<dbReference type="EMBL" id="AYZJ01000045">
    <property type="protein sequence ID" value="KRN21613.1"/>
    <property type="molecule type" value="Genomic_DNA"/>
</dbReference>
<dbReference type="InterPro" id="IPR027417">
    <property type="entry name" value="P-loop_NTPase"/>
</dbReference>
<name>A0A0R2F9S5_9LACO</name>
<dbReference type="InterPro" id="IPR011639">
    <property type="entry name" value="MethylTrfase_TaqI-like_dom"/>
</dbReference>
<dbReference type="SUPFAM" id="SSF53335">
    <property type="entry name" value="S-adenosyl-L-methionine-dependent methyltransferases"/>
    <property type="match status" value="1"/>
</dbReference>
<dbReference type="InterPro" id="IPR029063">
    <property type="entry name" value="SAM-dependent_MTases_sf"/>
</dbReference>
<dbReference type="InterPro" id="IPR002052">
    <property type="entry name" value="DNA_methylase_N6_adenine_CS"/>
</dbReference>
<dbReference type="PROSITE" id="PS00092">
    <property type="entry name" value="N6_MTASE"/>
    <property type="match status" value="1"/>
</dbReference>
<dbReference type="InterPro" id="IPR050742">
    <property type="entry name" value="Helicase_Restrict-Modif_Enz"/>
</dbReference>
<evidence type="ECO:0000313" key="3">
    <source>
        <dbReference type="EMBL" id="KRN21613.1"/>
    </source>
</evidence>
<dbReference type="PATRIC" id="fig|1423730.4.peg.2248"/>
<gene>
    <name evidence="3" type="ORF">FC75_GL002160</name>
</gene>
<dbReference type="PROSITE" id="PS51192">
    <property type="entry name" value="HELICASE_ATP_BIND_1"/>
    <property type="match status" value="1"/>
</dbReference>
<organism evidence="3 4">
    <name type="scientific">Lacticaseibacillus camelliae DSM 22697 = JCM 13995</name>
    <dbReference type="NCBI Taxonomy" id="1423730"/>
    <lineage>
        <taxon>Bacteria</taxon>
        <taxon>Bacillati</taxon>
        <taxon>Bacillota</taxon>
        <taxon>Bacilli</taxon>
        <taxon>Lactobacillales</taxon>
        <taxon>Lactobacillaceae</taxon>
        <taxon>Lacticaseibacillus</taxon>
    </lineage>
</organism>
<dbReference type="GO" id="GO:0032259">
    <property type="term" value="P:methylation"/>
    <property type="evidence" value="ECO:0007669"/>
    <property type="project" value="InterPro"/>
</dbReference>
<dbReference type="GO" id="GO:0016787">
    <property type="term" value="F:hydrolase activity"/>
    <property type="evidence" value="ECO:0007669"/>
    <property type="project" value="InterPro"/>
</dbReference>
<proteinExistence type="predicted"/>
<comment type="caution">
    <text evidence="3">The sequence shown here is derived from an EMBL/GenBank/DDBJ whole genome shotgun (WGS) entry which is preliminary data.</text>
</comment>
<accession>A0A0R2F9S5</accession>
<dbReference type="InterPro" id="IPR014001">
    <property type="entry name" value="Helicase_ATP-bd"/>
</dbReference>
<dbReference type="GO" id="GO:0006304">
    <property type="term" value="P:DNA modification"/>
    <property type="evidence" value="ECO:0007669"/>
    <property type="project" value="InterPro"/>
</dbReference>
<dbReference type="SUPFAM" id="SSF52540">
    <property type="entry name" value="P-loop containing nucleoside triphosphate hydrolases"/>
    <property type="match status" value="1"/>
</dbReference>
<dbReference type="InterPro" id="IPR006935">
    <property type="entry name" value="Helicase/UvrB_N"/>
</dbReference>
<dbReference type="Proteomes" id="UP000050865">
    <property type="component" value="Unassembled WGS sequence"/>
</dbReference>
<dbReference type="InterPro" id="IPR025285">
    <property type="entry name" value="DUF4145"/>
</dbReference>
<evidence type="ECO:0000259" key="2">
    <source>
        <dbReference type="PROSITE" id="PS51192"/>
    </source>
</evidence>